<feature type="region of interest" description="Disordered" evidence="1">
    <location>
        <begin position="1"/>
        <end position="47"/>
    </location>
</feature>
<dbReference type="AlphaFoldDB" id="A0AAP0RZL6"/>
<reference evidence="2 3" key="1">
    <citation type="journal article" date="2024" name="Plant J.">
        <title>Genome sequences and population genomics reveal climatic adaptation and genomic divergence between two closely related sweetgum species.</title>
        <authorList>
            <person name="Xu W.Q."/>
            <person name="Ren C.Q."/>
            <person name="Zhang X.Y."/>
            <person name="Comes H.P."/>
            <person name="Liu X.H."/>
            <person name="Li Y.G."/>
            <person name="Kettle C.J."/>
            <person name="Jalonen R."/>
            <person name="Gaisberger H."/>
            <person name="Ma Y.Z."/>
            <person name="Qiu Y.X."/>
        </authorList>
    </citation>
    <scope>NUCLEOTIDE SEQUENCE [LARGE SCALE GENOMIC DNA]</scope>
    <source>
        <strain evidence="2">Hangzhou</strain>
    </source>
</reference>
<sequence>MHSQFQSHFTNETSDSTVDTRASQATTAHNSPHNTEPQNISQFSEAVLDSNSNKNVISTSATAHKMRGNSSEYMINTTASEDIRMNNNTDDPKLGEPKSIVQGSETIVDSLDEDNCISTSAPSPIMGKTSSEDNTDLGETESIVQSSEAIMDSQSNEVNISASATSQLMGENSAEDVDQSKDISDRSKLVEPENGHGHHEEAMSGLLGGFDGDQKSEYEHLFSSTCQLLKEASTTLEKDGANKWTSFGNENRQPD</sequence>
<keyword evidence="3" id="KW-1185">Reference proteome</keyword>
<dbReference type="Proteomes" id="UP001415857">
    <property type="component" value="Unassembled WGS sequence"/>
</dbReference>
<accession>A0AAP0RZL6</accession>
<feature type="compositionally biased region" description="Basic and acidic residues" evidence="1">
    <location>
        <begin position="178"/>
        <end position="202"/>
    </location>
</feature>
<feature type="region of interest" description="Disordered" evidence="1">
    <location>
        <begin position="165"/>
        <end position="211"/>
    </location>
</feature>
<evidence type="ECO:0000313" key="3">
    <source>
        <dbReference type="Proteomes" id="UP001415857"/>
    </source>
</evidence>
<protein>
    <submittedName>
        <fullName evidence="2">Uncharacterized protein</fullName>
    </submittedName>
</protein>
<gene>
    <name evidence="2" type="ORF">L1049_016601</name>
</gene>
<proteinExistence type="predicted"/>
<evidence type="ECO:0000256" key="1">
    <source>
        <dbReference type="SAM" id="MobiDB-lite"/>
    </source>
</evidence>
<name>A0AAP0RZL6_LIQFO</name>
<comment type="caution">
    <text evidence="2">The sequence shown here is derived from an EMBL/GenBank/DDBJ whole genome shotgun (WGS) entry which is preliminary data.</text>
</comment>
<evidence type="ECO:0000313" key="2">
    <source>
        <dbReference type="EMBL" id="KAK9288153.1"/>
    </source>
</evidence>
<feature type="region of interest" description="Disordered" evidence="1">
    <location>
        <begin position="119"/>
        <end position="140"/>
    </location>
</feature>
<dbReference type="EMBL" id="JBBPBK010000003">
    <property type="protein sequence ID" value="KAK9288153.1"/>
    <property type="molecule type" value="Genomic_DNA"/>
</dbReference>
<organism evidence="2 3">
    <name type="scientific">Liquidambar formosana</name>
    <name type="common">Formosan gum</name>
    <dbReference type="NCBI Taxonomy" id="63359"/>
    <lineage>
        <taxon>Eukaryota</taxon>
        <taxon>Viridiplantae</taxon>
        <taxon>Streptophyta</taxon>
        <taxon>Embryophyta</taxon>
        <taxon>Tracheophyta</taxon>
        <taxon>Spermatophyta</taxon>
        <taxon>Magnoliopsida</taxon>
        <taxon>eudicotyledons</taxon>
        <taxon>Gunneridae</taxon>
        <taxon>Pentapetalae</taxon>
        <taxon>Saxifragales</taxon>
        <taxon>Altingiaceae</taxon>
        <taxon>Liquidambar</taxon>
    </lineage>
</organism>